<dbReference type="RefSeq" id="WP_162446479.1">
    <property type="nucleotide sequence ID" value="NZ_CP048222.1"/>
</dbReference>
<evidence type="ECO:0000313" key="2">
    <source>
        <dbReference type="Proteomes" id="UP000480178"/>
    </source>
</evidence>
<sequence>MSGAYGGSAFNFSLRMIAGVGFSISPGIFSGQEGFLAATFSIGAQAGASASASYAVSGTDAEAAVNGINQIGAGLASGVAAIQAVGGIGQAILSGMFVRPVVIARASLMPSNWNLSALPSRSRAHLTMLGAVMNLSGSPDQMLAYMSRRMSSLPIQPLINEMSGDIVQALQARATTPDRIRAAYMSPQFIGGMTVLSFIRTLHEYGLLQFVRPPEAIADEMMRPAQPAAAE</sequence>
<organism evidence="1 2">
    <name type="scientific">Rhodocytophaga rosea</name>
    <dbReference type="NCBI Taxonomy" id="2704465"/>
    <lineage>
        <taxon>Bacteria</taxon>
        <taxon>Pseudomonadati</taxon>
        <taxon>Bacteroidota</taxon>
        <taxon>Cytophagia</taxon>
        <taxon>Cytophagales</taxon>
        <taxon>Rhodocytophagaceae</taxon>
        <taxon>Rhodocytophaga</taxon>
    </lineage>
</organism>
<name>A0A6C0GSK7_9BACT</name>
<evidence type="ECO:0000313" key="1">
    <source>
        <dbReference type="EMBL" id="QHT70502.1"/>
    </source>
</evidence>
<gene>
    <name evidence="1" type="ORF">GXP67_29550</name>
</gene>
<accession>A0A6C0GSK7</accession>
<protein>
    <submittedName>
        <fullName evidence="1">Uncharacterized protein</fullName>
    </submittedName>
</protein>
<dbReference type="EMBL" id="CP048222">
    <property type="protein sequence ID" value="QHT70502.1"/>
    <property type="molecule type" value="Genomic_DNA"/>
</dbReference>
<dbReference type="KEGG" id="rhoz:GXP67_29550"/>
<dbReference type="Proteomes" id="UP000480178">
    <property type="component" value="Chromosome"/>
</dbReference>
<reference evidence="1 2" key="1">
    <citation type="submission" date="2020-01" db="EMBL/GenBank/DDBJ databases">
        <authorList>
            <person name="Kim M.K."/>
        </authorList>
    </citation>
    <scope>NUCLEOTIDE SEQUENCE [LARGE SCALE GENOMIC DNA]</scope>
    <source>
        <strain evidence="1 2">172606-1</strain>
    </source>
</reference>
<proteinExistence type="predicted"/>
<keyword evidence="2" id="KW-1185">Reference proteome</keyword>
<dbReference type="AlphaFoldDB" id="A0A6C0GSK7"/>